<dbReference type="Proteomes" id="UP001200557">
    <property type="component" value="Unassembled WGS sequence"/>
</dbReference>
<dbReference type="RefSeq" id="WP_235227016.1">
    <property type="nucleotide sequence ID" value="NZ_JAKGAQ010000005.1"/>
</dbReference>
<evidence type="ECO:0000313" key="2">
    <source>
        <dbReference type="Proteomes" id="UP001200557"/>
    </source>
</evidence>
<dbReference type="EMBL" id="JAKGAQ010000005">
    <property type="protein sequence ID" value="MCF2872686.1"/>
    <property type="molecule type" value="Genomic_DNA"/>
</dbReference>
<accession>A0ABS9D2N5</accession>
<gene>
    <name evidence="1" type="ORF">L0664_16570</name>
</gene>
<sequence>MLRTTLLSTAVLLTLSGCARISESRLNPFNWFGNSTEVAQSDPAERRPLVPASRTTQIVDTRPMVQSITALSVDRTPSGAIVRATGTAPTQGYFNAELVETGTSNGVLVLEFRAQAPTGFQAQGTPRSREINAGYVIDAATLADIRTVRVQAATNARTSGR</sequence>
<organism evidence="1 2">
    <name type="scientific">Octadecabacter dasysiphoniae</name>
    <dbReference type="NCBI Taxonomy" id="2909341"/>
    <lineage>
        <taxon>Bacteria</taxon>
        <taxon>Pseudomonadati</taxon>
        <taxon>Pseudomonadota</taxon>
        <taxon>Alphaproteobacteria</taxon>
        <taxon>Rhodobacterales</taxon>
        <taxon>Roseobacteraceae</taxon>
        <taxon>Octadecabacter</taxon>
    </lineage>
</organism>
<reference evidence="1 2" key="1">
    <citation type="submission" date="2022-01" db="EMBL/GenBank/DDBJ databases">
        <title>Octadecabacter sp. nov., isolated from a marine alga.</title>
        <authorList>
            <person name="Jin M.S."/>
            <person name="Kim H.M."/>
            <person name="Han D.M."/>
            <person name="Jung J.J."/>
            <person name="Jeon C.O."/>
        </authorList>
    </citation>
    <scope>NUCLEOTIDE SEQUENCE [LARGE SCALE GENOMIC DNA]</scope>
    <source>
        <strain evidence="1 2">G9-8</strain>
    </source>
</reference>
<proteinExistence type="predicted"/>
<evidence type="ECO:0008006" key="3">
    <source>
        <dbReference type="Google" id="ProtNLM"/>
    </source>
</evidence>
<evidence type="ECO:0000313" key="1">
    <source>
        <dbReference type="EMBL" id="MCF2872686.1"/>
    </source>
</evidence>
<comment type="caution">
    <text evidence="1">The sequence shown here is derived from an EMBL/GenBank/DDBJ whole genome shotgun (WGS) entry which is preliminary data.</text>
</comment>
<name>A0ABS9D2N5_9RHOB</name>
<keyword evidence="2" id="KW-1185">Reference proteome</keyword>
<protein>
    <recommendedName>
        <fullName evidence="3">Lipoprotein</fullName>
    </recommendedName>
</protein>
<dbReference type="PROSITE" id="PS51257">
    <property type="entry name" value="PROKAR_LIPOPROTEIN"/>
    <property type="match status" value="1"/>
</dbReference>